<reference evidence="2" key="1">
    <citation type="submission" date="2023-02" db="EMBL/GenBank/DDBJ databases">
        <title>Genome of toxic invasive species Heracleum sosnowskyi carries increased number of genes despite the absence of recent whole-genome duplications.</title>
        <authorList>
            <person name="Schelkunov M."/>
            <person name="Shtratnikova V."/>
            <person name="Makarenko M."/>
            <person name="Klepikova A."/>
            <person name="Omelchenko D."/>
            <person name="Novikova G."/>
            <person name="Obukhova E."/>
            <person name="Bogdanov V."/>
            <person name="Penin A."/>
            <person name="Logacheva M."/>
        </authorList>
    </citation>
    <scope>NUCLEOTIDE SEQUENCE</scope>
    <source>
        <strain evidence="2">Hsosn_3</strain>
        <tissue evidence="2">Leaf</tissue>
    </source>
</reference>
<dbReference type="PANTHER" id="PTHR47070">
    <property type="entry name" value="HYDROXYPROLINE-RICH GLYCOPROTEIN-LIKE"/>
    <property type="match status" value="1"/>
</dbReference>
<dbReference type="Proteomes" id="UP001237642">
    <property type="component" value="Unassembled WGS sequence"/>
</dbReference>
<gene>
    <name evidence="2" type="ORF">POM88_044762</name>
</gene>
<keyword evidence="3" id="KW-1185">Reference proteome</keyword>
<evidence type="ECO:0000313" key="3">
    <source>
        <dbReference type="Proteomes" id="UP001237642"/>
    </source>
</evidence>
<organism evidence="2 3">
    <name type="scientific">Heracleum sosnowskyi</name>
    <dbReference type="NCBI Taxonomy" id="360622"/>
    <lineage>
        <taxon>Eukaryota</taxon>
        <taxon>Viridiplantae</taxon>
        <taxon>Streptophyta</taxon>
        <taxon>Embryophyta</taxon>
        <taxon>Tracheophyta</taxon>
        <taxon>Spermatophyta</taxon>
        <taxon>Magnoliopsida</taxon>
        <taxon>eudicotyledons</taxon>
        <taxon>Gunneridae</taxon>
        <taxon>Pentapetalae</taxon>
        <taxon>asterids</taxon>
        <taxon>campanulids</taxon>
        <taxon>Apiales</taxon>
        <taxon>Apiaceae</taxon>
        <taxon>Apioideae</taxon>
        <taxon>apioid superclade</taxon>
        <taxon>Tordylieae</taxon>
        <taxon>Tordyliinae</taxon>
        <taxon>Heracleum</taxon>
    </lineage>
</organism>
<proteinExistence type="predicted"/>
<dbReference type="EMBL" id="JAUIZM010000010">
    <property type="protein sequence ID" value="KAK1360288.1"/>
    <property type="molecule type" value="Genomic_DNA"/>
</dbReference>
<dbReference type="PANTHER" id="PTHR47070:SF2">
    <property type="entry name" value="OS06G0206100 PROTEIN"/>
    <property type="match status" value="1"/>
</dbReference>
<name>A0AAD8M5P1_9APIA</name>
<accession>A0AAD8M5P1</accession>
<evidence type="ECO:0000313" key="2">
    <source>
        <dbReference type="EMBL" id="KAK1360288.1"/>
    </source>
</evidence>
<protein>
    <submittedName>
        <fullName evidence="2">Uncharacterized protein</fullName>
    </submittedName>
</protein>
<comment type="caution">
    <text evidence="2">The sequence shown here is derived from an EMBL/GenBank/DDBJ whole genome shotgun (WGS) entry which is preliminary data.</text>
</comment>
<dbReference type="AlphaFoldDB" id="A0AAD8M5P1"/>
<reference evidence="2" key="2">
    <citation type="submission" date="2023-05" db="EMBL/GenBank/DDBJ databases">
        <authorList>
            <person name="Schelkunov M.I."/>
        </authorList>
    </citation>
    <scope>NUCLEOTIDE SEQUENCE</scope>
    <source>
        <strain evidence="2">Hsosn_3</strain>
        <tissue evidence="2">Leaf</tissue>
    </source>
</reference>
<evidence type="ECO:0000256" key="1">
    <source>
        <dbReference type="SAM" id="MobiDB-lite"/>
    </source>
</evidence>
<feature type="region of interest" description="Disordered" evidence="1">
    <location>
        <begin position="1"/>
        <end position="26"/>
    </location>
</feature>
<feature type="compositionally biased region" description="Low complexity" evidence="1">
    <location>
        <begin position="10"/>
        <end position="24"/>
    </location>
</feature>
<sequence>MYDSVSVATPESSGDESSGKSSDPPDLDNADVGLIQFFLKLAITATKQNNLSAGPYEAYDPQTMYHNPYFRSAVAETAKVQSQQLPQEAISSHTVNSIPTSTVAMVQQPQLTQMYPQVHVSHYTNIMPYRQFLSPVYVPPMAVPGGSSSYPAYPHPSNGNSSLLMPGPGGSSHLPAGGVKYGMQQFKPVPTGSPNGFGNFAGPNGYAINAPSGSATGLEDSSWMNLMSLADWLALGAVIHTTVPSLMITSSNDTYAETSEIWMSQRDLPSVQSGSYYNVAGQTPHASYLPSHTSHASFNAAAQSSHLQFPGMYHSPQPAGIPSPHHPAGFEACCSSLHNYNA</sequence>